<gene>
    <name evidence="1" type="ORF">PCOR1329_LOCUS30852</name>
</gene>
<name>A0ABN9SMG8_9DINO</name>
<reference evidence="1" key="1">
    <citation type="submission" date="2023-10" db="EMBL/GenBank/DDBJ databases">
        <authorList>
            <person name="Chen Y."/>
            <person name="Shah S."/>
            <person name="Dougan E. K."/>
            <person name="Thang M."/>
            <person name="Chan C."/>
        </authorList>
    </citation>
    <scope>NUCLEOTIDE SEQUENCE [LARGE SCALE GENOMIC DNA]</scope>
</reference>
<dbReference type="Proteomes" id="UP001189429">
    <property type="component" value="Unassembled WGS sequence"/>
</dbReference>
<evidence type="ECO:0000313" key="1">
    <source>
        <dbReference type="EMBL" id="CAK0833021.1"/>
    </source>
</evidence>
<keyword evidence="2" id="KW-1185">Reference proteome</keyword>
<accession>A0ABN9SMG8</accession>
<evidence type="ECO:0008006" key="3">
    <source>
        <dbReference type="Google" id="ProtNLM"/>
    </source>
</evidence>
<comment type="caution">
    <text evidence="1">The sequence shown here is derived from an EMBL/GenBank/DDBJ whole genome shotgun (WGS) entry which is preliminary data.</text>
</comment>
<dbReference type="EMBL" id="CAUYUJ010012002">
    <property type="protein sequence ID" value="CAK0833021.1"/>
    <property type="molecule type" value="Genomic_DNA"/>
</dbReference>
<organism evidence="1 2">
    <name type="scientific">Prorocentrum cordatum</name>
    <dbReference type="NCBI Taxonomy" id="2364126"/>
    <lineage>
        <taxon>Eukaryota</taxon>
        <taxon>Sar</taxon>
        <taxon>Alveolata</taxon>
        <taxon>Dinophyceae</taxon>
        <taxon>Prorocentrales</taxon>
        <taxon>Prorocentraceae</taxon>
        <taxon>Prorocentrum</taxon>
    </lineage>
</organism>
<protein>
    <recommendedName>
        <fullName evidence="3">Pentapeptide repeat-containing protein</fullName>
    </recommendedName>
</protein>
<sequence>MAAELLKRSYQASESAPRPFVMRSTRQEVPWTPGMASKSPVLARIAEGAKGLPDSLQANMDEHGRIVLDDLQFGPEALATLLAFCAGEELDLRALTAAQRVEACRCADFYDMCASYRSRVGAALLTTLDGESADATEIDFTMVPLTLGPLVQSVSISNVTIRNLTLARCHIGAASFRDCNIHRELHLRGLGQHHDARGGGLQPAAVPLLLALRAGGDLLRLARAGLPAPRREGGQIRGLHAHRRPARPGRERLQGLDLRDVEVQGHQLHGGAREQCGPLRRLLWHGLPPDWWPGR</sequence>
<evidence type="ECO:0000313" key="2">
    <source>
        <dbReference type="Proteomes" id="UP001189429"/>
    </source>
</evidence>
<proteinExistence type="predicted"/>